<proteinExistence type="predicted"/>
<name>A0A2X4W6C7_LEDLE</name>
<dbReference type="GO" id="GO:0051266">
    <property type="term" value="F:sirohydrochlorin ferrochelatase activity"/>
    <property type="evidence" value="ECO:0007669"/>
    <property type="project" value="UniProtKB-EC"/>
</dbReference>
<dbReference type="CDD" id="cd03414">
    <property type="entry name" value="CbiX_SirB_C"/>
    <property type="match status" value="1"/>
</dbReference>
<dbReference type="InterPro" id="IPR002762">
    <property type="entry name" value="CbiX-like"/>
</dbReference>
<evidence type="ECO:0000256" key="2">
    <source>
        <dbReference type="ARBA" id="ARBA00023239"/>
    </source>
</evidence>
<dbReference type="GO" id="GO:0016852">
    <property type="term" value="F:sirohydrochlorin cobaltochelatase activity"/>
    <property type="evidence" value="ECO:0007669"/>
    <property type="project" value="UniProtKB-EC"/>
</dbReference>
<keyword evidence="1" id="KW-0479">Metal-binding</keyword>
<keyword evidence="4" id="KW-1185">Reference proteome</keyword>
<dbReference type="InterPro" id="IPR050963">
    <property type="entry name" value="Sirohydro_Cobaltochel/CbiX"/>
</dbReference>
<dbReference type="KEGG" id="blen:NCTC4824_02182"/>
<dbReference type="EC" id="4.99.1.3" evidence="3"/>
<gene>
    <name evidence="3" type="primary">sirB</name>
    <name evidence="3" type="ORF">NCTC4824_02182</name>
</gene>
<sequence>MQAVLYIGHGSRVKAGVREAIHFIEKAKAHIDVSIQEVCFLELAEPNIMEGITQCVERGATQIAIIPILLLTAGHAKEDIPKEIAKAKMEYPQIRFTYGETFGIHPKLIDSLYDRILEKNVEIASDAMILLVGRGSSDPLVKQDLSQIANCLKETYHFQKVDVCFLYGAKPHFDEALIKLQKAKHKQVFIIPYLLFSGLLMNGIEKKISQIKGENQQLILCETLGYHPNFQTVLLERVNELLEKTELAI</sequence>
<dbReference type="CDD" id="cd03416">
    <property type="entry name" value="CbiX_SirB_N"/>
    <property type="match status" value="1"/>
</dbReference>
<dbReference type="Gene3D" id="3.40.50.1400">
    <property type="match status" value="2"/>
</dbReference>
<protein>
    <submittedName>
        <fullName evidence="3">Sirohydrochlorin ferrochelatase</fullName>
        <ecNumber evidence="3">4.99.1.3</ecNumber>
        <ecNumber evidence="3">4.99.1.4</ecNumber>
    </submittedName>
</protein>
<dbReference type="PANTHER" id="PTHR33542:SF3">
    <property type="entry name" value="SIROHYDROCHLORIN FERROCHELATASE, CHLOROPLASTIC"/>
    <property type="match status" value="1"/>
</dbReference>
<dbReference type="AlphaFoldDB" id="A0A2X4W6C7"/>
<accession>A0A2X4W6C7</accession>
<evidence type="ECO:0000313" key="3">
    <source>
        <dbReference type="EMBL" id="SQI58259.1"/>
    </source>
</evidence>
<evidence type="ECO:0000313" key="4">
    <source>
        <dbReference type="Proteomes" id="UP000249134"/>
    </source>
</evidence>
<dbReference type="RefSeq" id="WP_066138386.1">
    <property type="nucleotide sequence ID" value="NZ_CBCSGM010000001.1"/>
</dbReference>
<dbReference type="STRING" id="1348624.GCA_001591545_01240"/>
<dbReference type="EC" id="4.99.1.4" evidence="3"/>
<dbReference type="Pfam" id="PF01903">
    <property type="entry name" value="CbiX"/>
    <property type="match status" value="2"/>
</dbReference>
<dbReference type="GO" id="GO:0046872">
    <property type="term" value="F:metal ion binding"/>
    <property type="evidence" value="ECO:0007669"/>
    <property type="project" value="UniProtKB-KW"/>
</dbReference>
<dbReference type="Proteomes" id="UP000249134">
    <property type="component" value="Chromosome 1"/>
</dbReference>
<dbReference type="EMBL" id="LS483476">
    <property type="protein sequence ID" value="SQI58259.1"/>
    <property type="molecule type" value="Genomic_DNA"/>
</dbReference>
<reference evidence="3 4" key="1">
    <citation type="submission" date="2018-06" db="EMBL/GenBank/DDBJ databases">
        <authorList>
            <consortium name="Pathogen Informatics"/>
            <person name="Doyle S."/>
        </authorList>
    </citation>
    <scope>NUCLEOTIDE SEQUENCE [LARGE SCALE GENOMIC DNA]</scope>
    <source>
        <strain evidence="3 4">NCTC4824</strain>
    </source>
</reference>
<evidence type="ECO:0000256" key="1">
    <source>
        <dbReference type="ARBA" id="ARBA00022723"/>
    </source>
</evidence>
<dbReference type="SUPFAM" id="SSF53800">
    <property type="entry name" value="Chelatase"/>
    <property type="match status" value="1"/>
</dbReference>
<keyword evidence="2 3" id="KW-0456">Lyase</keyword>
<dbReference type="PANTHER" id="PTHR33542">
    <property type="entry name" value="SIROHYDROCHLORIN FERROCHELATASE, CHLOROPLASTIC"/>
    <property type="match status" value="1"/>
</dbReference>
<organism evidence="3 4">
    <name type="scientific">Lederbergia lenta</name>
    <name type="common">Bacillus lentus</name>
    <dbReference type="NCBI Taxonomy" id="1467"/>
    <lineage>
        <taxon>Bacteria</taxon>
        <taxon>Bacillati</taxon>
        <taxon>Bacillota</taxon>
        <taxon>Bacilli</taxon>
        <taxon>Bacillales</taxon>
        <taxon>Bacillaceae</taxon>
        <taxon>Lederbergia</taxon>
    </lineage>
</organism>